<comment type="function">
    <text evidence="7">Acts as a chaperone.</text>
</comment>
<dbReference type="InterPro" id="IPR029048">
    <property type="entry name" value="HSP70_C_sf"/>
</dbReference>
<evidence type="ECO:0000256" key="2">
    <source>
        <dbReference type="ARBA" id="ARBA00022553"/>
    </source>
</evidence>
<keyword evidence="2 7" id="KW-0597">Phosphoprotein</keyword>
<evidence type="ECO:0000256" key="5">
    <source>
        <dbReference type="ARBA" id="ARBA00023016"/>
    </source>
</evidence>
<accession>A0A1G2BHZ4</accession>
<dbReference type="FunFam" id="2.60.34.10:FF:000014">
    <property type="entry name" value="Chaperone protein DnaK HSP70"/>
    <property type="match status" value="1"/>
</dbReference>
<keyword evidence="3 7" id="KW-0547">Nucleotide-binding</keyword>
<dbReference type="InterPro" id="IPR013126">
    <property type="entry name" value="Hsp_70_fam"/>
</dbReference>
<evidence type="ECO:0000256" key="1">
    <source>
        <dbReference type="ARBA" id="ARBA00007381"/>
    </source>
</evidence>
<comment type="induction">
    <text evidence="7">By stress conditions e.g. heat shock.</text>
</comment>
<evidence type="ECO:0000256" key="8">
    <source>
        <dbReference type="RuleBase" id="RU003322"/>
    </source>
</evidence>
<organism evidence="10 11">
    <name type="scientific">Candidatus Kerfeldbacteria bacterium RIFOXYB2_FULL_38_14</name>
    <dbReference type="NCBI Taxonomy" id="1798547"/>
    <lineage>
        <taxon>Bacteria</taxon>
        <taxon>Candidatus Kerfeldiibacteriota</taxon>
    </lineage>
</organism>
<evidence type="ECO:0000256" key="4">
    <source>
        <dbReference type="ARBA" id="ARBA00022840"/>
    </source>
</evidence>
<dbReference type="GO" id="GO:0140662">
    <property type="term" value="F:ATP-dependent protein folding chaperone"/>
    <property type="evidence" value="ECO:0007669"/>
    <property type="project" value="InterPro"/>
</dbReference>
<dbReference type="NCBIfam" id="NF001413">
    <property type="entry name" value="PRK00290.1"/>
    <property type="match status" value="1"/>
</dbReference>
<dbReference type="NCBIfam" id="TIGR02350">
    <property type="entry name" value="prok_dnaK"/>
    <property type="match status" value="1"/>
</dbReference>
<dbReference type="InterPro" id="IPR043129">
    <property type="entry name" value="ATPase_NBD"/>
</dbReference>
<dbReference type="Gene3D" id="1.20.1270.10">
    <property type="match status" value="1"/>
</dbReference>
<evidence type="ECO:0000313" key="10">
    <source>
        <dbReference type="EMBL" id="OGY88139.1"/>
    </source>
</evidence>
<feature type="modified residue" description="Phosphothreonine; by autocatalysis" evidence="7">
    <location>
        <position position="197"/>
    </location>
</feature>
<evidence type="ECO:0000256" key="7">
    <source>
        <dbReference type="HAMAP-Rule" id="MF_00332"/>
    </source>
</evidence>
<keyword evidence="5 7" id="KW-0346">Stress response</keyword>
<dbReference type="InterPro" id="IPR018181">
    <property type="entry name" value="Heat_shock_70_CS"/>
</dbReference>
<dbReference type="Gene3D" id="3.30.420.40">
    <property type="match status" value="2"/>
</dbReference>
<feature type="region of interest" description="Disordered" evidence="9">
    <location>
        <begin position="592"/>
        <end position="661"/>
    </location>
</feature>
<protein>
    <recommendedName>
        <fullName evidence="7">Chaperone protein DnaK</fullName>
    </recommendedName>
    <alternativeName>
        <fullName evidence="7">HSP70</fullName>
    </alternativeName>
    <alternativeName>
        <fullName evidence="7">Heat shock 70 kDa protein</fullName>
    </alternativeName>
    <alternativeName>
        <fullName evidence="7">Heat shock protein 70</fullName>
    </alternativeName>
</protein>
<dbReference type="FunFam" id="1.20.1270.10:FF:000001">
    <property type="entry name" value="Molecular chaperone DnaK"/>
    <property type="match status" value="1"/>
</dbReference>
<sequence length="661" mass="72129">MGKILGIDLGTTNSCMAIMEGGQPKVIENKEGNRTTPSIVAIAKNGEMLVGLGAKRQAVTNPKSTIFSVKRLIGRHWEDAEVQKDVKLMPYDILQDGERVKVKIGDKEYTPQEISAKILQKLKTDAEEKLGEKITEAVITVPAYFDDSQRQATKDAGKIAGLEVKRIINEPTAAALAYGFDKKKDEKIVVYDLGGGTFDVSVLEVSNDTVEVKSTNGDTHLGGDDFDQILIRWIIEEFKKQEGIDISQDNLALQRLKSAAEKAKIELSSSMETEINEPFIANDPNAGAKHLVMKITRAKLEELVAELVENTFGPVEQALKDSGLSKGDINEVVLVGGQTRMPMIVKKVEEYFGKKPSVEVNPDEVVAVGAAVQAGVLQGDVKDVLLLDVIPLSLGIETLGGVATKLINKNTTIPTSKSQVFSTAADNQTSVEIHVVQGEREMVTDNKSLGRFILSGLPPAPRGVPQVEVTFDIDANGILNVKAKDKATNKEQSIRIEASSGLSDEEIEKMKKDAEVHASDDRKKKELVEVKNLGETLIYSTEKALSDLGDKVDAQEKKNIDEKKEALKKVLAGEDKEAIKKATEELSKASQKIGEMMYKQQQEKATKKDDAKKSDVGTSHAKSGDKKDDVVDADFQEKSAKDGSADDKDNEKKDNDKKQSE</sequence>
<dbReference type="SUPFAM" id="SSF100920">
    <property type="entry name" value="Heat shock protein 70kD (HSP70), peptide-binding domain"/>
    <property type="match status" value="1"/>
</dbReference>
<dbReference type="Proteomes" id="UP000176420">
    <property type="component" value="Unassembled WGS sequence"/>
</dbReference>
<dbReference type="SUPFAM" id="SSF100934">
    <property type="entry name" value="Heat shock protein 70kD (HSP70), C-terminal subdomain"/>
    <property type="match status" value="1"/>
</dbReference>
<dbReference type="InterPro" id="IPR029047">
    <property type="entry name" value="HSP70_peptide-bd_sf"/>
</dbReference>
<dbReference type="FunFam" id="3.90.640.10:FF:000003">
    <property type="entry name" value="Molecular chaperone DnaK"/>
    <property type="match status" value="1"/>
</dbReference>
<dbReference type="Gene3D" id="2.60.34.10">
    <property type="entry name" value="Substrate Binding Domain Of DNAk, Chain A, domain 1"/>
    <property type="match status" value="1"/>
</dbReference>
<dbReference type="HAMAP" id="MF_00332">
    <property type="entry name" value="DnaK"/>
    <property type="match status" value="1"/>
</dbReference>
<gene>
    <name evidence="7" type="primary">dnaK</name>
    <name evidence="10" type="ORF">A2319_01785</name>
</gene>
<name>A0A1G2BHZ4_9BACT</name>
<dbReference type="FunFam" id="3.30.420.40:FF:000004">
    <property type="entry name" value="Molecular chaperone DnaK"/>
    <property type="match status" value="1"/>
</dbReference>
<dbReference type="Pfam" id="PF00012">
    <property type="entry name" value="HSP70"/>
    <property type="match status" value="1"/>
</dbReference>
<evidence type="ECO:0000256" key="6">
    <source>
        <dbReference type="ARBA" id="ARBA00023186"/>
    </source>
</evidence>
<dbReference type="GO" id="GO:0005524">
    <property type="term" value="F:ATP binding"/>
    <property type="evidence" value="ECO:0007669"/>
    <property type="project" value="UniProtKB-UniRule"/>
</dbReference>
<dbReference type="NCBIfam" id="NF003520">
    <property type="entry name" value="PRK05183.1"/>
    <property type="match status" value="1"/>
</dbReference>
<dbReference type="PANTHER" id="PTHR19375">
    <property type="entry name" value="HEAT SHOCK PROTEIN 70KDA"/>
    <property type="match status" value="1"/>
</dbReference>
<dbReference type="GO" id="GO:0051082">
    <property type="term" value="F:unfolded protein binding"/>
    <property type="evidence" value="ECO:0007669"/>
    <property type="project" value="InterPro"/>
</dbReference>
<evidence type="ECO:0000313" key="11">
    <source>
        <dbReference type="Proteomes" id="UP000176420"/>
    </source>
</evidence>
<dbReference type="PROSITE" id="PS00297">
    <property type="entry name" value="HSP70_1"/>
    <property type="match status" value="1"/>
</dbReference>
<dbReference type="EMBL" id="MHKI01000004">
    <property type="protein sequence ID" value="OGY88139.1"/>
    <property type="molecule type" value="Genomic_DNA"/>
</dbReference>
<feature type="compositionally biased region" description="Basic and acidic residues" evidence="9">
    <location>
        <begin position="601"/>
        <end position="615"/>
    </location>
</feature>
<comment type="caution">
    <text evidence="10">The sequence shown here is derived from an EMBL/GenBank/DDBJ whole genome shotgun (WGS) entry which is preliminary data.</text>
</comment>
<dbReference type="Gene3D" id="3.90.640.10">
    <property type="entry name" value="Actin, Chain A, domain 4"/>
    <property type="match status" value="1"/>
</dbReference>
<dbReference type="AlphaFoldDB" id="A0A1G2BHZ4"/>
<dbReference type="SUPFAM" id="SSF53067">
    <property type="entry name" value="Actin-like ATPase domain"/>
    <property type="match status" value="2"/>
</dbReference>
<dbReference type="PROSITE" id="PS01036">
    <property type="entry name" value="HSP70_3"/>
    <property type="match status" value="1"/>
</dbReference>
<comment type="similarity">
    <text evidence="1 7 8">Belongs to the heat shock protein 70 family.</text>
</comment>
<proteinExistence type="evidence at transcript level"/>
<dbReference type="PRINTS" id="PR00301">
    <property type="entry name" value="HEATSHOCK70"/>
</dbReference>
<evidence type="ECO:0000256" key="3">
    <source>
        <dbReference type="ARBA" id="ARBA00022741"/>
    </source>
</evidence>
<dbReference type="InterPro" id="IPR012725">
    <property type="entry name" value="Chaperone_DnaK"/>
</dbReference>
<dbReference type="CDD" id="cd10234">
    <property type="entry name" value="ASKHA_NBD_HSP70_DnaK-like"/>
    <property type="match status" value="1"/>
</dbReference>
<evidence type="ECO:0000256" key="9">
    <source>
        <dbReference type="SAM" id="MobiDB-lite"/>
    </source>
</evidence>
<reference evidence="10 11" key="1">
    <citation type="journal article" date="2016" name="Nat. Commun.">
        <title>Thousands of microbial genomes shed light on interconnected biogeochemical processes in an aquifer system.</title>
        <authorList>
            <person name="Anantharaman K."/>
            <person name="Brown C.T."/>
            <person name="Hug L.A."/>
            <person name="Sharon I."/>
            <person name="Castelle C.J."/>
            <person name="Probst A.J."/>
            <person name="Thomas B.C."/>
            <person name="Singh A."/>
            <person name="Wilkins M.J."/>
            <person name="Karaoz U."/>
            <person name="Brodie E.L."/>
            <person name="Williams K.H."/>
            <person name="Hubbard S.S."/>
            <person name="Banfield J.F."/>
        </authorList>
    </citation>
    <scope>NUCLEOTIDE SEQUENCE [LARGE SCALE GENOMIC DNA]</scope>
</reference>
<keyword evidence="4 7" id="KW-0067">ATP-binding</keyword>
<dbReference type="PROSITE" id="PS00329">
    <property type="entry name" value="HSP70_2"/>
    <property type="match status" value="1"/>
</dbReference>
<feature type="compositionally biased region" description="Basic and acidic residues" evidence="9">
    <location>
        <begin position="622"/>
        <end position="661"/>
    </location>
</feature>
<keyword evidence="6 7" id="KW-0143">Chaperone</keyword>